<proteinExistence type="predicted"/>
<dbReference type="HOGENOM" id="CLU_1201221_0_0_1"/>
<dbReference type="RefSeq" id="XP_003381701.1">
    <property type="nucleotide sequence ID" value="XM_003381653.1"/>
</dbReference>
<evidence type="ECO:0000313" key="2">
    <source>
        <dbReference type="Proteomes" id="UP000054776"/>
    </source>
</evidence>
<dbReference type="KEGG" id="tsp:Tsp_07387"/>
<keyword evidence="2" id="KW-1185">Reference proteome</keyword>
<dbReference type="EMBL" id="JYDH01000092">
    <property type="protein sequence ID" value="KRY32777.1"/>
    <property type="molecule type" value="Genomic_DNA"/>
</dbReference>
<dbReference type="AlphaFoldDB" id="E5RYZ0"/>
<accession>E5RYZ0</accession>
<evidence type="ECO:0000313" key="1">
    <source>
        <dbReference type="EMBL" id="KRY32777.1"/>
    </source>
</evidence>
<sequence>MERLTYLASSPVTVSLASMAKVLDTEDSSFCEIQGILSTHSVKALSDDLDAGLETRSTINYDNTVNASQEVVGTLIEVHKEDDSELNICSFRGLERTCHLLVLEMPYFYAPVFRITNEMTVLEDGIRISDLWMSSIIYYTNIHVTTVFRMKRIRKTSQPKEFETHKHLSIRSSLENAACSLSCFATAPLSQKKFLYQLFLQGCRFISYPLSNLLHFHTLRAVFVPLLNWEH</sequence>
<name>E5RYZ0_TRISP</name>
<gene>
    <name evidence="1" type="ORF">T01_5460</name>
</gene>
<organism evidence="1 2">
    <name type="scientific">Trichinella spiralis</name>
    <name type="common">Trichina worm</name>
    <dbReference type="NCBI Taxonomy" id="6334"/>
    <lineage>
        <taxon>Eukaryota</taxon>
        <taxon>Metazoa</taxon>
        <taxon>Ecdysozoa</taxon>
        <taxon>Nematoda</taxon>
        <taxon>Enoplea</taxon>
        <taxon>Dorylaimia</taxon>
        <taxon>Trichinellida</taxon>
        <taxon>Trichinellidae</taxon>
        <taxon>Trichinella</taxon>
    </lineage>
</organism>
<dbReference type="Proteomes" id="UP000054776">
    <property type="component" value="Unassembled WGS sequence"/>
</dbReference>
<protein>
    <submittedName>
        <fullName evidence="1">Uncharacterized protein</fullName>
    </submittedName>
</protein>
<reference evidence="1 2" key="1">
    <citation type="submission" date="2015-01" db="EMBL/GenBank/DDBJ databases">
        <title>Evolution of Trichinella species and genotypes.</title>
        <authorList>
            <person name="Korhonen P.K."/>
            <person name="Edoardo P."/>
            <person name="Giuseppe L.R."/>
            <person name="Gasser R.B."/>
        </authorList>
    </citation>
    <scope>NUCLEOTIDE SEQUENCE [LARGE SCALE GENOMIC DNA]</scope>
    <source>
        <strain evidence="1">ISS3</strain>
    </source>
</reference>
<comment type="caution">
    <text evidence="1">The sequence shown here is derived from an EMBL/GenBank/DDBJ whole genome shotgun (WGS) entry which is preliminary data.</text>
</comment>